<gene>
    <name evidence="1" type="ORF">J2S07_001986</name>
</gene>
<protein>
    <recommendedName>
        <fullName evidence="3">Oxalate:formate antiporter</fullName>
    </recommendedName>
</protein>
<dbReference type="Proteomes" id="UP001231362">
    <property type="component" value="Unassembled WGS sequence"/>
</dbReference>
<name>A0ABT9V401_9BACL</name>
<dbReference type="RefSeq" id="WP_307150212.1">
    <property type="nucleotide sequence ID" value="NZ_JAUSTU010000008.1"/>
</dbReference>
<organism evidence="1 2">
    <name type="scientific">Anoxybacillus andreesenii</name>
    <dbReference type="NCBI Taxonomy" id="1325932"/>
    <lineage>
        <taxon>Bacteria</taxon>
        <taxon>Bacillati</taxon>
        <taxon>Bacillota</taxon>
        <taxon>Bacilli</taxon>
        <taxon>Bacillales</taxon>
        <taxon>Anoxybacillaceae</taxon>
        <taxon>Anoxybacillus</taxon>
    </lineage>
</organism>
<comment type="caution">
    <text evidence="1">The sequence shown here is derived from an EMBL/GenBank/DDBJ whole genome shotgun (WGS) entry which is preliminary data.</text>
</comment>
<evidence type="ECO:0008006" key="3">
    <source>
        <dbReference type="Google" id="ProtNLM"/>
    </source>
</evidence>
<keyword evidence="2" id="KW-1185">Reference proteome</keyword>
<reference evidence="1 2" key="1">
    <citation type="submission" date="2023-07" db="EMBL/GenBank/DDBJ databases">
        <title>Genomic Encyclopedia of Type Strains, Phase IV (KMG-IV): sequencing the most valuable type-strain genomes for metagenomic binning, comparative biology and taxonomic classification.</title>
        <authorList>
            <person name="Goeker M."/>
        </authorList>
    </citation>
    <scope>NUCLEOTIDE SEQUENCE [LARGE SCALE GENOMIC DNA]</scope>
    <source>
        <strain evidence="1 2">DSM 23948</strain>
    </source>
</reference>
<dbReference type="EMBL" id="JAUSTU010000008">
    <property type="protein sequence ID" value="MDQ0155681.1"/>
    <property type="molecule type" value="Genomic_DNA"/>
</dbReference>
<evidence type="ECO:0000313" key="2">
    <source>
        <dbReference type="Proteomes" id="UP001231362"/>
    </source>
</evidence>
<accession>A0ABT9V401</accession>
<evidence type="ECO:0000313" key="1">
    <source>
        <dbReference type="EMBL" id="MDQ0155681.1"/>
    </source>
</evidence>
<proteinExistence type="predicted"/>
<sequence>MKKNNSNGRAVVYVHLNETKQYVLSYGIEFAEFTESLSDLINQILLLKHHFDDGDFNRHSLLEFVPNERLKKLVKDDVYGYGDFCWVDFEEEEGLNELTGQELAELLYLGHMKDHLKPPFYQKLRNRFVYLAHDDGWWNKIYYRNMMDFYRMLGDTLVSKLTESKTEKNLLGLKKKRVLSPLPIELLLKMKTMMREGILISIYDSVQSRTSIEVPIWILGDFDNMDDMYEDYEKLVKGSPDAKLIYDKKKTEWKLYTN</sequence>